<organism evidence="1 2">
    <name type="scientific">Aduncisulcus paluster</name>
    <dbReference type="NCBI Taxonomy" id="2918883"/>
    <lineage>
        <taxon>Eukaryota</taxon>
        <taxon>Metamonada</taxon>
        <taxon>Carpediemonas-like organisms</taxon>
        <taxon>Aduncisulcus</taxon>
    </lineage>
</organism>
<evidence type="ECO:0000313" key="2">
    <source>
        <dbReference type="Proteomes" id="UP001057375"/>
    </source>
</evidence>
<evidence type="ECO:0008006" key="3">
    <source>
        <dbReference type="Google" id="ProtNLM"/>
    </source>
</evidence>
<protein>
    <recommendedName>
        <fullName evidence="3">OTU domain-containing protein</fullName>
    </recommendedName>
</protein>
<name>A0ABQ5KJ47_9EUKA</name>
<evidence type="ECO:0000313" key="1">
    <source>
        <dbReference type="EMBL" id="GKT31956.1"/>
    </source>
</evidence>
<keyword evidence="2" id="KW-1185">Reference proteome</keyword>
<reference evidence="1" key="1">
    <citation type="submission" date="2022-03" db="EMBL/GenBank/DDBJ databases">
        <title>Draft genome sequence of Aduncisulcus paluster, a free-living microaerophilic Fornicata.</title>
        <authorList>
            <person name="Yuyama I."/>
            <person name="Kume K."/>
            <person name="Tamura T."/>
            <person name="Inagaki Y."/>
            <person name="Hashimoto T."/>
        </authorList>
    </citation>
    <scope>NUCLEOTIDE SEQUENCE</scope>
    <source>
        <strain evidence="1">NY0171</strain>
    </source>
</reference>
<proteinExistence type="predicted"/>
<sequence length="259" mass="29865">MRTVGAFVPRSVPIDSSAENADCFYKAVWVAMGYDVATVQPLATALKARTVLNLFLTHRLDLAEFTEALLPSSLAHNEHYMQVAMDLDLCIWFMSFGDQHLAVYNHSGRKRIYIGWHNNHVRPIFFWGGVLTIDDLKKRSWEIDKIETWFDPQGQVGKTATTPNLLYEMFTRKTGLYSRLDVRYDGQRRPRRAYIRCPECGATLATMVYKEHKLWELTKAPLDHRESCVLFSYEHCTIRGQETSDDHCPIGATEMPKKE</sequence>
<accession>A0ABQ5KJ47</accession>
<dbReference type="Proteomes" id="UP001057375">
    <property type="component" value="Unassembled WGS sequence"/>
</dbReference>
<comment type="caution">
    <text evidence="1">The sequence shown here is derived from an EMBL/GenBank/DDBJ whole genome shotgun (WGS) entry which is preliminary data.</text>
</comment>
<gene>
    <name evidence="1" type="ORF">ADUPG1_006260</name>
</gene>
<dbReference type="EMBL" id="BQXS01009790">
    <property type="protein sequence ID" value="GKT31956.1"/>
    <property type="molecule type" value="Genomic_DNA"/>
</dbReference>